<evidence type="ECO:0000313" key="1">
    <source>
        <dbReference type="EMBL" id="GIY50763.1"/>
    </source>
</evidence>
<keyword evidence="2" id="KW-1185">Reference proteome</keyword>
<sequence>MVLLKAANLRIVKVKFESREDCPSTPIVKHTSSIWVYPDWADPKCKSPDSNVSKRGVSVRRCWICGPESIRLYQLASTG</sequence>
<accession>A0AAV4TZU2</accession>
<name>A0AAV4TZU2_CAEEX</name>
<gene>
    <name evidence="1" type="ORF">CEXT_218241</name>
</gene>
<dbReference type="Proteomes" id="UP001054945">
    <property type="component" value="Unassembled WGS sequence"/>
</dbReference>
<protein>
    <submittedName>
        <fullName evidence="1">Uncharacterized protein</fullName>
    </submittedName>
</protein>
<dbReference type="AlphaFoldDB" id="A0AAV4TZU2"/>
<organism evidence="1 2">
    <name type="scientific">Caerostris extrusa</name>
    <name type="common">Bark spider</name>
    <name type="synonym">Caerostris bankana</name>
    <dbReference type="NCBI Taxonomy" id="172846"/>
    <lineage>
        <taxon>Eukaryota</taxon>
        <taxon>Metazoa</taxon>
        <taxon>Ecdysozoa</taxon>
        <taxon>Arthropoda</taxon>
        <taxon>Chelicerata</taxon>
        <taxon>Arachnida</taxon>
        <taxon>Araneae</taxon>
        <taxon>Araneomorphae</taxon>
        <taxon>Entelegynae</taxon>
        <taxon>Araneoidea</taxon>
        <taxon>Araneidae</taxon>
        <taxon>Caerostris</taxon>
    </lineage>
</organism>
<proteinExistence type="predicted"/>
<comment type="caution">
    <text evidence="1">The sequence shown here is derived from an EMBL/GenBank/DDBJ whole genome shotgun (WGS) entry which is preliminary data.</text>
</comment>
<evidence type="ECO:0000313" key="2">
    <source>
        <dbReference type="Proteomes" id="UP001054945"/>
    </source>
</evidence>
<reference evidence="1 2" key="1">
    <citation type="submission" date="2021-06" db="EMBL/GenBank/DDBJ databases">
        <title>Caerostris extrusa draft genome.</title>
        <authorList>
            <person name="Kono N."/>
            <person name="Arakawa K."/>
        </authorList>
    </citation>
    <scope>NUCLEOTIDE SEQUENCE [LARGE SCALE GENOMIC DNA]</scope>
</reference>
<dbReference type="EMBL" id="BPLR01012021">
    <property type="protein sequence ID" value="GIY50763.1"/>
    <property type="molecule type" value="Genomic_DNA"/>
</dbReference>